<sequence length="208" mass="23049">MKLSIFSAILVLTAPLAANATTIEARGTAVHVETKQEYDLTTNYMREAGQCRAYTSHKKNGFFTCDKRLQCPTSSREDRRSCRQKYHIGECQRNVKVIDFAIGTVVVALPDIAAITCMAWLKAGEELFKVAKAAVGMVLIPAAKRISMTAKLAAQAAKKVKKEGKRKEDYLSWYSSCTQPGRHDYESEASQAFDSAMKVPDEILNIFG</sequence>
<accession>A0A8H4RKX4</accession>
<comment type="caution">
    <text evidence="2">The sequence shown here is derived from an EMBL/GenBank/DDBJ whole genome shotgun (WGS) entry which is preliminary data.</text>
</comment>
<dbReference type="Proteomes" id="UP000566819">
    <property type="component" value="Unassembled WGS sequence"/>
</dbReference>
<keyword evidence="1" id="KW-0732">Signal</keyword>
<protein>
    <submittedName>
        <fullName evidence="2">Uncharacterized protein</fullName>
    </submittedName>
</protein>
<feature type="chain" id="PRO_5034946188" evidence="1">
    <location>
        <begin position="21"/>
        <end position="208"/>
    </location>
</feature>
<dbReference type="AlphaFoldDB" id="A0A8H4RKX4"/>
<evidence type="ECO:0000313" key="3">
    <source>
        <dbReference type="Proteomes" id="UP000566819"/>
    </source>
</evidence>
<organism evidence="2 3">
    <name type="scientific">Cudoniella acicularis</name>
    <dbReference type="NCBI Taxonomy" id="354080"/>
    <lineage>
        <taxon>Eukaryota</taxon>
        <taxon>Fungi</taxon>
        <taxon>Dikarya</taxon>
        <taxon>Ascomycota</taxon>
        <taxon>Pezizomycotina</taxon>
        <taxon>Leotiomycetes</taxon>
        <taxon>Helotiales</taxon>
        <taxon>Tricladiaceae</taxon>
        <taxon>Cudoniella</taxon>
    </lineage>
</organism>
<evidence type="ECO:0000256" key="1">
    <source>
        <dbReference type="SAM" id="SignalP"/>
    </source>
</evidence>
<evidence type="ECO:0000313" key="2">
    <source>
        <dbReference type="EMBL" id="KAF4630696.1"/>
    </source>
</evidence>
<gene>
    <name evidence="2" type="ORF">G7Y89_g7446</name>
</gene>
<dbReference type="OrthoDB" id="3533922at2759"/>
<feature type="signal peptide" evidence="1">
    <location>
        <begin position="1"/>
        <end position="20"/>
    </location>
</feature>
<reference evidence="2 3" key="1">
    <citation type="submission" date="2020-03" db="EMBL/GenBank/DDBJ databases">
        <title>Draft Genome Sequence of Cudoniella acicularis.</title>
        <authorList>
            <person name="Buettner E."/>
            <person name="Kellner H."/>
        </authorList>
    </citation>
    <scope>NUCLEOTIDE SEQUENCE [LARGE SCALE GENOMIC DNA]</scope>
    <source>
        <strain evidence="2 3">DSM 108380</strain>
    </source>
</reference>
<keyword evidence="3" id="KW-1185">Reference proteome</keyword>
<name>A0A8H4RKX4_9HELO</name>
<proteinExistence type="predicted"/>
<dbReference type="EMBL" id="JAAMPI010000524">
    <property type="protein sequence ID" value="KAF4630696.1"/>
    <property type="molecule type" value="Genomic_DNA"/>
</dbReference>